<dbReference type="InterPro" id="IPR005646">
    <property type="entry name" value="FapA"/>
</dbReference>
<evidence type="ECO:0000313" key="2">
    <source>
        <dbReference type="EMBL" id="QTX32049.1"/>
    </source>
</evidence>
<dbReference type="EMBL" id="CP072943">
    <property type="protein sequence ID" value="QTX32049.1"/>
    <property type="molecule type" value="Genomic_DNA"/>
</dbReference>
<dbReference type="PANTHER" id="PTHR38032:SF1">
    <property type="entry name" value="RNA-BINDING PROTEIN KHPB N-TERMINAL DOMAIN-CONTAINING PROTEIN"/>
    <property type="match status" value="1"/>
</dbReference>
<evidence type="ECO:0000313" key="3">
    <source>
        <dbReference type="Proteomes" id="UP000671879"/>
    </source>
</evidence>
<dbReference type="Pfam" id="PF03961">
    <property type="entry name" value="FapA"/>
    <property type="match status" value="1"/>
</dbReference>
<name>A0A9Q7EVK5_9BACT</name>
<proteinExistence type="predicted"/>
<feature type="domain" description="Flagellar Assembly Protein A N-terminal region" evidence="1">
    <location>
        <begin position="38"/>
        <end position="213"/>
    </location>
</feature>
<dbReference type="Proteomes" id="UP000671879">
    <property type="component" value="Chromosome"/>
</dbReference>
<protein>
    <submittedName>
        <fullName evidence="2">DUF342 domain-containing protein</fullName>
    </submittedName>
</protein>
<dbReference type="RefSeq" id="WP_274373255.1">
    <property type="nucleotide sequence ID" value="NZ_CP072943.1"/>
</dbReference>
<accession>A0A9Q7EVK5</accession>
<reference evidence="3" key="1">
    <citation type="submission" date="2021-04" db="EMBL/GenBank/DDBJ databases">
        <title>A novel Synergistetes isolate from a pyrite-forming mixed culture.</title>
        <authorList>
            <person name="Bunk B."/>
            <person name="Sproer C."/>
            <person name="Spring S."/>
            <person name="Pester M."/>
        </authorList>
    </citation>
    <scope>NUCLEOTIDE SEQUENCE [LARGE SCALE GENOMIC DNA]</scope>
    <source>
        <strain evidence="3">J.5.4.2-T.3.5.2</strain>
    </source>
</reference>
<dbReference type="Pfam" id="PF20250">
    <property type="entry name" value="FapA_N"/>
    <property type="match status" value="1"/>
</dbReference>
<keyword evidence="3" id="KW-1185">Reference proteome</keyword>
<sequence>MRDEPFNLLLENLLRDVESLSASGRPTDAPSSADGTFHLHITEDRMSVFVDLFPSFGEGLPLDPLAVKEALVKEGVYSFLEGELTEAVERCESTKEPLRHLLAAQGIPPREPVEGRLEILFSLEREITKTGEKSEDTLDRIDHKERSPILSVAPGQLLAILHPSLPGEAGRDIFGQTVLAADPTPVTLDAGPGVLCENGTHFISETWGQPLLDGKTLSVRPVLDVDGDVDYRTGNIRFEGSISIAGGVREGFFVQAGFDIDVQGVVEGASIRAGRDIHIRGGLVGGKALVEAGGSLRVRFIEGGTIRADGSVLVDSHVLHGTVLSRDTVRVKGRKGILAGSILALKRIEAEAAGSPLSSQTRLAVGEDFRLRRRIEELDREITLRETTLLHISRTIEELKERFTSGRVVLPPEKLEQFRAILQQFSLLQKDLSALRDERGATLARLVREAQGGVVAIRRVVHAGTTISIQNRQLTLIEGERFVSFSLDGDSWLIVRGPYA</sequence>
<evidence type="ECO:0000259" key="1">
    <source>
        <dbReference type="Pfam" id="PF20250"/>
    </source>
</evidence>
<dbReference type="InterPro" id="IPR046865">
    <property type="entry name" value="FapA_b_solenoid"/>
</dbReference>
<dbReference type="AlphaFoldDB" id="A0A9Q7EVK5"/>
<dbReference type="KEGG" id="aram:KAR29_12150"/>
<gene>
    <name evidence="2" type="ORF">KAR29_12150</name>
</gene>
<organism evidence="2 3">
    <name type="scientific">Aminithiophilus ramosus</name>
    <dbReference type="NCBI Taxonomy" id="3029084"/>
    <lineage>
        <taxon>Bacteria</taxon>
        <taxon>Thermotogati</taxon>
        <taxon>Synergistota</taxon>
        <taxon>Synergistia</taxon>
        <taxon>Synergistales</taxon>
        <taxon>Aminithiophilaceae</taxon>
        <taxon>Aminithiophilus</taxon>
    </lineage>
</organism>
<dbReference type="PANTHER" id="PTHR38032">
    <property type="entry name" value="POLYMERASE-RELATED"/>
    <property type="match status" value="1"/>
</dbReference>
<dbReference type="InterPro" id="IPR046866">
    <property type="entry name" value="FapA_N"/>
</dbReference>